<comment type="caution">
    <text evidence="2">The sequence shown here is derived from an EMBL/GenBank/DDBJ whole genome shotgun (WGS) entry which is preliminary data.</text>
</comment>
<dbReference type="Proteomes" id="UP001301350">
    <property type="component" value="Unassembled WGS sequence"/>
</dbReference>
<gene>
    <name evidence="2" type="ORF">CDCA_CDCA09G2622</name>
</gene>
<accession>A0AAV9IW87</accession>
<keyword evidence="3" id="KW-1185">Reference proteome</keyword>
<reference evidence="2 3" key="1">
    <citation type="submission" date="2022-07" db="EMBL/GenBank/DDBJ databases">
        <title>Genome-wide signatures of adaptation to extreme environments.</title>
        <authorList>
            <person name="Cho C.H."/>
            <person name="Yoon H.S."/>
        </authorList>
    </citation>
    <scope>NUCLEOTIDE SEQUENCE [LARGE SCALE GENOMIC DNA]</scope>
    <source>
        <strain evidence="2 3">DBV 063 E5</strain>
    </source>
</reference>
<evidence type="ECO:0000313" key="3">
    <source>
        <dbReference type="Proteomes" id="UP001301350"/>
    </source>
</evidence>
<sequence>MDVLETLVAEMELRVQAFEEERVGRKGVERAPSQTAGQSHWQQRVQDLEQRVEQLLHENERLRYRVQHLVRSLGAGDRVDSVAQREDEEGKGSS</sequence>
<protein>
    <submittedName>
        <fullName evidence="2">Uncharacterized protein</fullName>
    </submittedName>
</protein>
<dbReference type="Gene3D" id="1.20.5.170">
    <property type="match status" value="1"/>
</dbReference>
<name>A0AAV9IW87_CYACA</name>
<evidence type="ECO:0000256" key="1">
    <source>
        <dbReference type="SAM" id="Coils"/>
    </source>
</evidence>
<evidence type="ECO:0000313" key="2">
    <source>
        <dbReference type="EMBL" id="KAK4536597.1"/>
    </source>
</evidence>
<feature type="coiled-coil region" evidence="1">
    <location>
        <begin position="1"/>
        <end position="65"/>
    </location>
</feature>
<organism evidence="2 3">
    <name type="scientific">Cyanidium caldarium</name>
    <name type="common">Red alga</name>
    <dbReference type="NCBI Taxonomy" id="2771"/>
    <lineage>
        <taxon>Eukaryota</taxon>
        <taxon>Rhodophyta</taxon>
        <taxon>Bangiophyceae</taxon>
        <taxon>Cyanidiales</taxon>
        <taxon>Cyanidiaceae</taxon>
        <taxon>Cyanidium</taxon>
    </lineage>
</organism>
<dbReference type="AlphaFoldDB" id="A0AAV9IW87"/>
<proteinExistence type="predicted"/>
<keyword evidence="1" id="KW-0175">Coiled coil</keyword>
<dbReference type="EMBL" id="JANCYW010000009">
    <property type="protein sequence ID" value="KAK4536597.1"/>
    <property type="molecule type" value="Genomic_DNA"/>
</dbReference>